<dbReference type="Proteomes" id="UP001220324">
    <property type="component" value="Unassembled WGS sequence"/>
</dbReference>
<dbReference type="SUPFAM" id="SSF54373">
    <property type="entry name" value="FAD-linked reductases, C-terminal domain"/>
    <property type="match status" value="1"/>
</dbReference>
<dbReference type="InterPro" id="IPR050641">
    <property type="entry name" value="RIFMO-like"/>
</dbReference>
<dbReference type="InterPro" id="IPR036188">
    <property type="entry name" value="FAD/NAD-bd_sf"/>
</dbReference>
<evidence type="ECO:0000256" key="2">
    <source>
        <dbReference type="ARBA" id="ARBA00022630"/>
    </source>
</evidence>
<dbReference type="Pfam" id="PF07976">
    <property type="entry name" value="Phe_hydrox_dim"/>
    <property type="match status" value="1"/>
</dbReference>
<dbReference type="Pfam" id="PF01494">
    <property type="entry name" value="FAD_binding_3"/>
    <property type="match status" value="1"/>
</dbReference>
<dbReference type="Gene3D" id="3.50.50.60">
    <property type="entry name" value="FAD/NAD(P)-binding domain"/>
    <property type="match status" value="1"/>
</dbReference>
<evidence type="ECO:0000256" key="1">
    <source>
        <dbReference type="ARBA" id="ARBA00007801"/>
    </source>
</evidence>
<dbReference type="Gene3D" id="3.40.30.20">
    <property type="match status" value="1"/>
</dbReference>
<dbReference type="Gene3D" id="3.30.9.10">
    <property type="entry name" value="D-Amino Acid Oxidase, subunit A, domain 2"/>
    <property type="match status" value="1"/>
</dbReference>
<dbReference type="InterPro" id="IPR002938">
    <property type="entry name" value="FAD-bd"/>
</dbReference>
<evidence type="ECO:0000313" key="8">
    <source>
        <dbReference type="Proteomes" id="UP001220324"/>
    </source>
</evidence>
<dbReference type="SUPFAM" id="SSF52833">
    <property type="entry name" value="Thioredoxin-like"/>
    <property type="match status" value="1"/>
</dbReference>
<proteinExistence type="inferred from homology"/>
<dbReference type="GO" id="GO:0016709">
    <property type="term" value="F:oxidoreductase activity, acting on paired donors, with incorporation or reduction of molecular oxygen, NAD(P)H as one donor, and incorporation of one atom of oxygen"/>
    <property type="evidence" value="ECO:0007669"/>
    <property type="project" value="UniProtKB-ARBA"/>
</dbReference>
<evidence type="ECO:0000313" key="7">
    <source>
        <dbReference type="EMBL" id="KAJ5525606.1"/>
    </source>
</evidence>
<sequence length="567" mass="62981">MAATIQTDVLIIGGGPVGLLIAHGLARQGVDSIIVEKHDKTEQAMYGRATTLYPRTLEMLDQFELLDELNQIGYIARNSVTYKDGKRVTSRGWHVMFERMHGTFLDYCLNIRQKYSENVIRDTYAKLGGRLLIGWKLEDYAIDDLSRSDFKVSSRIRKGDTEEAMSINSKFIVGADGGHSLVRRIAEIPAQGDRTHYRWVRIDGVFKTNMPDADVGFASIESKSHGNVLWVQLDHGIKRIGFAMTEEMLAKYGDKLTEEQAVAEAVKSMEPFSLEVEKVEWWTLYSINQQVADSFFSNERILLAGDACHTHSSGAAQGMNTGVHDAINLSWKLGGVVKGWYTPEILQTYEDERRPAAQHLIKLDKAFSATISGTVPDEYKGTSLNANELFTKLFDDTIMFNLGLGINYGESIINKAPPTGMISSGRRGPDALILAPGSRVPTRLYQVTRNTGQWSILVFAGQPLITHENLALSVVKLKEFQATLPKDMVRFLTLIADSPDGGDKMFGTPRIGNLCYDNTRSAHERYTISTGKGAVVVLRPDGILGYATALDDSESIRNFFADFTSII</sequence>
<gene>
    <name evidence="7" type="ORF">N7494_012256</name>
</gene>
<comment type="similarity">
    <text evidence="1">Belongs to the PheA/TfdB FAD monooxygenase family.</text>
</comment>
<evidence type="ECO:0000259" key="6">
    <source>
        <dbReference type="Pfam" id="PF07976"/>
    </source>
</evidence>
<keyword evidence="2" id="KW-0285">Flavoprotein</keyword>
<dbReference type="InterPro" id="IPR036249">
    <property type="entry name" value="Thioredoxin-like_sf"/>
</dbReference>
<evidence type="ECO:0000259" key="5">
    <source>
        <dbReference type="Pfam" id="PF01494"/>
    </source>
</evidence>
<feature type="domain" description="Phenol hydroxylase-like C-terminal dimerisation" evidence="6">
    <location>
        <begin position="516"/>
        <end position="564"/>
    </location>
</feature>
<reference evidence="7 8" key="1">
    <citation type="journal article" date="2023" name="IMA Fungus">
        <title>Comparative genomic study of the Penicillium genus elucidates a diverse pangenome and 15 lateral gene transfer events.</title>
        <authorList>
            <person name="Petersen C."/>
            <person name="Sorensen T."/>
            <person name="Nielsen M.R."/>
            <person name="Sondergaard T.E."/>
            <person name="Sorensen J.L."/>
            <person name="Fitzpatrick D.A."/>
            <person name="Frisvad J.C."/>
            <person name="Nielsen K.L."/>
        </authorList>
    </citation>
    <scope>NUCLEOTIDE SEQUENCE [LARGE SCALE GENOMIC DNA]</scope>
    <source>
        <strain evidence="7 8">IBT 35679</strain>
    </source>
</reference>
<dbReference type="PRINTS" id="PR00420">
    <property type="entry name" value="RNGMNOXGNASE"/>
</dbReference>
<dbReference type="AlphaFoldDB" id="A0AAD6G9W7"/>
<dbReference type="PANTHER" id="PTHR43004">
    <property type="entry name" value="TRK SYSTEM POTASSIUM UPTAKE PROTEIN"/>
    <property type="match status" value="1"/>
</dbReference>
<keyword evidence="8" id="KW-1185">Reference proteome</keyword>
<accession>A0AAD6G9W7</accession>
<evidence type="ECO:0000256" key="4">
    <source>
        <dbReference type="ARBA" id="ARBA00023002"/>
    </source>
</evidence>
<dbReference type="EMBL" id="JAQIZZ010000008">
    <property type="protein sequence ID" value="KAJ5525606.1"/>
    <property type="molecule type" value="Genomic_DNA"/>
</dbReference>
<dbReference type="GO" id="GO:0071949">
    <property type="term" value="F:FAD binding"/>
    <property type="evidence" value="ECO:0007669"/>
    <property type="project" value="InterPro"/>
</dbReference>
<protein>
    <recommendedName>
        <fullName evidence="9">FAD-binding domain-containing protein</fullName>
    </recommendedName>
</protein>
<keyword evidence="4" id="KW-0560">Oxidoreductase</keyword>
<dbReference type="SUPFAM" id="SSF51905">
    <property type="entry name" value="FAD/NAD(P)-binding domain"/>
    <property type="match status" value="1"/>
</dbReference>
<keyword evidence="3" id="KW-0274">FAD</keyword>
<evidence type="ECO:0008006" key="9">
    <source>
        <dbReference type="Google" id="ProtNLM"/>
    </source>
</evidence>
<comment type="caution">
    <text evidence="7">The sequence shown here is derived from an EMBL/GenBank/DDBJ whole genome shotgun (WGS) entry which is preliminary data.</text>
</comment>
<organism evidence="7 8">
    <name type="scientific">Penicillium frequentans</name>
    <dbReference type="NCBI Taxonomy" id="3151616"/>
    <lineage>
        <taxon>Eukaryota</taxon>
        <taxon>Fungi</taxon>
        <taxon>Dikarya</taxon>
        <taxon>Ascomycota</taxon>
        <taxon>Pezizomycotina</taxon>
        <taxon>Eurotiomycetes</taxon>
        <taxon>Eurotiomycetidae</taxon>
        <taxon>Eurotiales</taxon>
        <taxon>Aspergillaceae</taxon>
        <taxon>Penicillium</taxon>
    </lineage>
</organism>
<dbReference type="InterPro" id="IPR012941">
    <property type="entry name" value="Phe_hydrox_C_dim_dom"/>
</dbReference>
<dbReference type="InterPro" id="IPR038220">
    <property type="entry name" value="PHOX_C_sf"/>
</dbReference>
<dbReference type="PANTHER" id="PTHR43004:SF5">
    <property type="entry name" value="FAD-BINDING DOMAIN-CONTAINING PROTEIN"/>
    <property type="match status" value="1"/>
</dbReference>
<feature type="domain" description="FAD-binding" evidence="5">
    <location>
        <begin position="6"/>
        <end position="362"/>
    </location>
</feature>
<evidence type="ECO:0000256" key="3">
    <source>
        <dbReference type="ARBA" id="ARBA00022827"/>
    </source>
</evidence>
<name>A0AAD6G9W7_9EURO</name>